<gene>
    <name evidence="2" type="ORF">DPMN_062704</name>
</gene>
<dbReference type="AlphaFoldDB" id="A0A9D4CA57"/>
<organism evidence="2 3">
    <name type="scientific">Dreissena polymorpha</name>
    <name type="common">Zebra mussel</name>
    <name type="synonym">Mytilus polymorpha</name>
    <dbReference type="NCBI Taxonomy" id="45954"/>
    <lineage>
        <taxon>Eukaryota</taxon>
        <taxon>Metazoa</taxon>
        <taxon>Spiralia</taxon>
        <taxon>Lophotrochozoa</taxon>
        <taxon>Mollusca</taxon>
        <taxon>Bivalvia</taxon>
        <taxon>Autobranchia</taxon>
        <taxon>Heteroconchia</taxon>
        <taxon>Euheterodonta</taxon>
        <taxon>Imparidentia</taxon>
        <taxon>Neoheterodontei</taxon>
        <taxon>Myida</taxon>
        <taxon>Dreissenoidea</taxon>
        <taxon>Dreissenidae</taxon>
        <taxon>Dreissena</taxon>
    </lineage>
</organism>
<dbReference type="EMBL" id="JAIWYP010000013">
    <property type="protein sequence ID" value="KAH3719820.1"/>
    <property type="molecule type" value="Genomic_DNA"/>
</dbReference>
<reference evidence="2" key="2">
    <citation type="submission" date="2020-11" db="EMBL/GenBank/DDBJ databases">
        <authorList>
            <person name="McCartney M.A."/>
            <person name="Auch B."/>
            <person name="Kono T."/>
            <person name="Mallez S."/>
            <person name="Becker A."/>
            <person name="Gohl D.M."/>
            <person name="Silverstein K.A.T."/>
            <person name="Koren S."/>
            <person name="Bechman K.B."/>
            <person name="Herman A."/>
            <person name="Abrahante J.E."/>
            <person name="Garbe J."/>
        </authorList>
    </citation>
    <scope>NUCLEOTIDE SEQUENCE</scope>
    <source>
        <strain evidence="2">Duluth1</strain>
        <tissue evidence="2">Whole animal</tissue>
    </source>
</reference>
<feature type="region of interest" description="Disordered" evidence="1">
    <location>
        <begin position="47"/>
        <end position="74"/>
    </location>
</feature>
<sequence>MSDEELSSYLPHQGDRIRLRVHVRKEEETPRTKKNKLLTVLQEKLEAARKKKTTSKEEHNLEDMRNPHRPFGNRNAAKQNRMIEIGWIHKSNQRSTQIRKNKGGGTRKTEIPRHATKVEIIQQAIGLFFPNGLSSKGPLTNFNFDLWDFADREIDANVTVADMYERTKLPILRFYLATSQKTNDIGNTTDA</sequence>
<dbReference type="OrthoDB" id="6126485at2759"/>
<evidence type="ECO:0000313" key="3">
    <source>
        <dbReference type="Proteomes" id="UP000828390"/>
    </source>
</evidence>
<reference evidence="2" key="1">
    <citation type="journal article" date="2019" name="bioRxiv">
        <title>The Genome of the Zebra Mussel, Dreissena polymorpha: A Resource for Invasive Species Research.</title>
        <authorList>
            <person name="McCartney M.A."/>
            <person name="Auch B."/>
            <person name="Kono T."/>
            <person name="Mallez S."/>
            <person name="Zhang Y."/>
            <person name="Obille A."/>
            <person name="Becker A."/>
            <person name="Abrahante J.E."/>
            <person name="Garbe J."/>
            <person name="Badalamenti J.P."/>
            <person name="Herman A."/>
            <person name="Mangelson H."/>
            <person name="Liachko I."/>
            <person name="Sullivan S."/>
            <person name="Sone E.D."/>
            <person name="Koren S."/>
            <person name="Silverstein K.A.T."/>
            <person name="Beckman K.B."/>
            <person name="Gohl D.M."/>
        </authorList>
    </citation>
    <scope>NUCLEOTIDE SEQUENCE</scope>
    <source>
        <strain evidence="2">Duluth1</strain>
        <tissue evidence="2">Whole animal</tissue>
    </source>
</reference>
<name>A0A9D4CA57_DREPO</name>
<evidence type="ECO:0000256" key="1">
    <source>
        <dbReference type="SAM" id="MobiDB-lite"/>
    </source>
</evidence>
<feature type="compositionally biased region" description="Basic and acidic residues" evidence="1">
    <location>
        <begin position="47"/>
        <end position="66"/>
    </location>
</feature>
<comment type="caution">
    <text evidence="2">The sequence shown here is derived from an EMBL/GenBank/DDBJ whole genome shotgun (WGS) entry which is preliminary data.</text>
</comment>
<evidence type="ECO:0000313" key="2">
    <source>
        <dbReference type="EMBL" id="KAH3719820.1"/>
    </source>
</evidence>
<keyword evidence="3" id="KW-1185">Reference proteome</keyword>
<protein>
    <submittedName>
        <fullName evidence="2">Uncharacterized protein</fullName>
    </submittedName>
</protein>
<accession>A0A9D4CA57</accession>
<proteinExistence type="predicted"/>
<dbReference type="Proteomes" id="UP000828390">
    <property type="component" value="Unassembled WGS sequence"/>
</dbReference>